<dbReference type="PANTHER" id="PTHR33362">
    <property type="entry name" value="SIALIC ACID TRAP TRANSPORTER PERMEASE PROTEIN SIAT-RELATED"/>
    <property type="match status" value="1"/>
</dbReference>
<evidence type="ECO:0000256" key="7">
    <source>
        <dbReference type="SAM" id="Phobius"/>
    </source>
</evidence>
<evidence type="ECO:0000259" key="8">
    <source>
        <dbReference type="Pfam" id="PF06808"/>
    </source>
</evidence>
<feature type="transmembrane region" description="Helical" evidence="7">
    <location>
        <begin position="278"/>
        <end position="300"/>
    </location>
</feature>
<feature type="transmembrane region" description="Helical" evidence="7">
    <location>
        <begin position="177"/>
        <end position="199"/>
    </location>
</feature>
<reference evidence="10" key="1">
    <citation type="submission" date="2016-11" db="EMBL/GenBank/DDBJ databases">
        <authorList>
            <person name="Varghese N."/>
            <person name="Submissions S."/>
        </authorList>
    </citation>
    <scope>NUCLEOTIDE SEQUENCE [LARGE SCALE GENOMIC DNA]</scope>
    <source>
        <strain evidence="10">DSM 16057</strain>
    </source>
</reference>
<dbReference type="GO" id="GO:0005886">
    <property type="term" value="C:plasma membrane"/>
    <property type="evidence" value="ECO:0007669"/>
    <property type="project" value="UniProtKB-SubCell"/>
</dbReference>
<keyword evidence="4 7" id="KW-0812">Transmembrane</keyword>
<evidence type="ECO:0000313" key="10">
    <source>
        <dbReference type="Proteomes" id="UP000184529"/>
    </source>
</evidence>
<comment type="subcellular location">
    <subcellularLocation>
        <location evidence="1">Cell inner membrane</location>
        <topology evidence="1">Multi-pass membrane protein</topology>
    </subcellularLocation>
</comment>
<evidence type="ECO:0000256" key="5">
    <source>
        <dbReference type="ARBA" id="ARBA00022989"/>
    </source>
</evidence>
<evidence type="ECO:0000313" key="9">
    <source>
        <dbReference type="EMBL" id="SHI38429.1"/>
    </source>
</evidence>
<dbReference type="InterPro" id="IPR010656">
    <property type="entry name" value="DctM"/>
</dbReference>
<feature type="transmembrane region" description="Helical" evidence="7">
    <location>
        <begin position="29"/>
        <end position="51"/>
    </location>
</feature>
<dbReference type="NCBIfam" id="TIGR00786">
    <property type="entry name" value="dctM"/>
    <property type="match status" value="1"/>
</dbReference>
<dbReference type="Proteomes" id="UP000184529">
    <property type="component" value="Unassembled WGS sequence"/>
</dbReference>
<feature type="domain" description="TRAP C4-dicarboxylate transport system permease DctM subunit" evidence="8">
    <location>
        <begin position="11"/>
        <end position="424"/>
    </location>
</feature>
<evidence type="ECO:0000256" key="3">
    <source>
        <dbReference type="ARBA" id="ARBA00022519"/>
    </source>
</evidence>
<dbReference type="PIRSF" id="PIRSF006066">
    <property type="entry name" value="HI0050"/>
    <property type="match status" value="1"/>
</dbReference>
<dbReference type="Pfam" id="PF06808">
    <property type="entry name" value="DctM"/>
    <property type="match status" value="1"/>
</dbReference>
<keyword evidence="5 7" id="KW-1133">Transmembrane helix</keyword>
<feature type="transmembrane region" description="Helical" evidence="7">
    <location>
        <begin position="362"/>
        <end position="388"/>
    </location>
</feature>
<feature type="transmembrane region" description="Helical" evidence="7">
    <location>
        <begin position="408"/>
        <end position="429"/>
    </location>
</feature>
<dbReference type="EMBL" id="FQZM01000003">
    <property type="protein sequence ID" value="SHI38429.1"/>
    <property type="molecule type" value="Genomic_DNA"/>
</dbReference>
<evidence type="ECO:0000256" key="6">
    <source>
        <dbReference type="ARBA" id="ARBA00023136"/>
    </source>
</evidence>
<evidence type="ECO:0000256" key="2">
    <source>
        <dbReference type="ARBA" id="ARBA00022475"/>
    </source>
</evidence>
<keyword evidence="2" id="KW-1003">Cell membrane</keyword>
<dbReference type="RefSeq" id="WP_072866916.1">
    <property type="nucleotide sequence ID" value="NZ_FQZM01000003.1"/>
</dbReference>
<dbReference type="AlphaFoldDB" id="A0A1M6APJ0"/>
<keyword evidence="10" id="KW-1185">Reference proteome</keyword>
<proteinExistence type="predicted"/>
<feature type="transmembrane region" description="Helical" evidence="7">
    <location>
        <begin position="57"/>
        <end position="76"/>
    </location>
</feature>
<evidence type="ECO:0000256" key="4">
    <source>
        <dbReference type="ARBA" id="ARBA00022692"/>
    </source>
</evidence>
<feature type="transmembrane region" description="Helical" evidence="7">
    <location>
        <begin position="6"/>
        <end position="22"/>
    </location>
</feature>
<accession>A0A1M6APJ0</accession>
<feature type="transmembrane region" description="Helical" evidence="7">
    <location>
        <begin position="249"/>
        <end position="266"/>
    </location>
</feature>
<sequence length="430" mass="45567">MSPVTLALIGLVVLFLLMFLRMPISFSMLIVGFLGLLVAASPGAAFNVLTADLWNQFSSYTMSVIPLYILMGEIVFRTGVNESLFNAAYKWLGRFKGGMAATVVLASTGFAAICGSNSATAAAMGTMALPELKKYRYDQTFSAATVAAGGTLGVIIPPSTVLIVIALQTEQSVRQLFVASVIPGLLLALLFLGTVFFLCQRNPELGPGGPRVSLKEKLSSLSGFVPTLLLFAFVMGGLFLGWFTPTESGAFGAFGAMLISLAMRKLNVENLKAALFGTLKSSTMVITLVIGAMVFGRFLAITRLPYEVAAWAGSLQVPPVLILVAVLLVYLTGGALMDALGFLIISIPIFYPTVISLGYDPIWFAVVLCIVTSAGAITPPVGVTVFVVKGLSPEVPLMSIFKRASVFLISYAVLLSLLVAFPQIITSVVR</sequence>
<gene>
    <name evidence="9" type="ORF">SAMN02745219_00228</name>
</gene>
<dbReference type="GO" id="GO:0022857">
    <property type="term" value="F:transmembrane transporter activity"/>
    <property type="evidence" value="ECO:0007669"/>
    <property type="project" value="TreeGrafter"/>
</dbReference>
<dbReference type="PANTHER" id="PTHR33362:SF5">
    <property type="entry name" value="C4-DICARBOXYLATE TRAP TRANSPORTER LARGE PERMEASE PROTEIN DCTM"/>
    <property type="match status" value="1"/>
</dbReference>
<evidence type="ECO:0000256" key="1">
    <source>
        <dbReference type="ARBA" id="ARBA00004429"/>
    </source>
</evidence>
<organism evidence="9 10">
    <name type="scientific">Desulfofundulus thermosubterraneus DSM 16057</name>
    <dbReference type="NCBI Taxonomy" id="1121432"/>
    <lineage>
        <taxon>Bacteria</taxon>
        <taxon>Bacillati</taxon>
        <taxon>Bacillota</taxon>
        <taxon>Clostridia</taxon>
        <taxon>Eubacteriales</taxon>
        <taxon>Peptococcaceae</taxon>
        <taxon>Desulfofundulus</taxon>
    </lineage>
</organism>
<keyword evidence="3" id="KW-0997">Cell inner membrane</keyword>
<keyword evidence="6 7" id="KW-0472">Membrane</keyword>
<dbReference type="OrthoDB" id="9772674at2"/>
<feature type="transmembrane region" description="Helical" evidence="7">
    <location>
        <begin position="220"/>
        <end position="243"/>
    </location>
</feature>
<dbReference type="InterPro" id="IPR004681">
    <property type="entry name" value="TRAP_DctM"/>
</dbReference>
<dbReference type="STRING" id="1121432.SAMN02745219_00228"/>
<feature type="transmembrane region" description="Helical" evidence="7">
    <location>
        <begin position="141"/>
        <end position="165"/>
    </location>
</feature>
<protein>
    <submittedName>
        <fullName evidence="9">TRAP transporter, DctM subunit</fullName>
    </submittedName>
</protein>
<name>A0A1M6APJ0_9FIRM</name>